<dbReference type="ExpressionAtlas" id="A5BKD4">
    <property type="expression patterns" value="baseline"/>
</dbReference>
<organism evidence="2">
    <name type="scientific">Vitis vinifera</name>
    <name type="common">Grape</name>
    <dbReference type="NCBI Taxonomy" id="29760"/>
    <lineage>
        <taxon>Eukaryota</taxon>
        <taxon>Viridiplantae</taxon>
        <taxon>Streptophyta</taxon>
        <taxon>Embryophyta</taxon>
        <taxon>Tracheophyta</taxon>
        <taxon>Spermatophyta</taxon>
        <taxon>Magnoliopsida</taxon>
        <taxon>eudicotyledons</taxon>
        <taxon>Gunneridae</taxon>
        <taxon>Pentapetalae</taxon>
        <taxon>rosids</taxon>
        <taxon>Vitales</taxon>
        <taxon>Vitaceae</taxon>
        <taxon>Viteae</taxon>
        <taxon>Vitis</taxon>
    </lineage>
</organism>
<feature type="domain" description="Integrase catalytic" evidence="1">
    <location>
        <begin position="248"/>
        <end position="419"/>
    </location>
</feature>
<name>A5BKD4_VITVI</name>
<dbReference type="EMBL" id="AM462540">
    <property type="protein sequence ID" value="CAN68026.1"/>
    <property type="molecule type" value="Genomic_DNA"/>
</dbReference>
<dbReference type="AlphaFoldDB" id="A5BKD4"/>
<dbReference type="GO" id="GO:0003676">
    <property type="term" value="F:nucleic acid binding"/>
    <property type="evidence" value="ECO:0007669"/>
    <property type="project" value="InterPro"/>
</dbReference>
<dbReference type="InterPro" id="IPR001584">
    <property type="entry name" value="Integrase_cat-core"/>
</dbReference>
<dbReference type="GO" id="GO:0015074">
    <property type="term" value="P:DNA integration"/>
    <property type="evidence" value="ECO:0007669"/>
    <property type="project" value="InterPro"/>
</dbReference>
<dbReference type="InterPro" id="IPR036397">
    <property type="entry name" value="RNaseH_sf"/>
</dbReference>
<evidence type="ECO:0000259" key="1">
    <source>
        <dbReference type="PROSITE" id="PS50994"/>
    </source>
</evidence>
<dbReference type="InterPro" id="IPR027417">
    <property type="entry name" value="P-loop_NTPase"/>
</dbReference>
<protein>
    <recommendedName>
        <fullName evidence="1">Integrase catalytic domain-containing protein</fullName>
    </recommendedName>
</protein>
<dbReference type="SUPFAM" id="SSF53098">
    <property type="entry name" value="Ribonuclease H-like"/>
    <property type="match status" value="1"/>
</dbReference>
<dbReference type="PANTHER" id="PTHR37984:SF5">
    <property type="entry name" value="PROTEIN NYNRIN-LIKE"/>
    <property type="match status" value="1"/>
</dbReference>
<dbReference type="PANTHER" id="PTHR37984">
    <property type="entry name" value="PROTEIN CBG26694"/>
    <property type="match status" value="1"/>
</dbReference>
<dbReference type="SUPFAM" id="SSF52540">
    <property type="entry name" value="P-loop containing nucleoside triphosphate hydrolases"/>
    <property type="match status" value="1"/>
</dbReference>
<sequence length="430" mass="49964">MHSAHDRRTFMGLENVDLRMYMYSSSLAASNYFQVAHLFSLFPHVGNSAFSTMKPVCEMLSFSVFTPYYSKTLLYSMDELQKKNEEMVRASGKLKLLDRLLPKLQKAGHRMLLYSQMTRLMDILEVYLQTNEFKSWSELINNKCYDIFGQRLEPSNEPTSRGSGPSYRARERGKVFVLFELMDPREIRIWKADYARVRISQEQLKFARTLHSSPYIIKALNSRESRKVPKESRMYSRIQHQQRSQSRLQASPIIAGPWLEEHHQKKLQQRTSLADQVGTHVKNAGLQVGVDYVSKWVEAIPCRQNDHRVVLKFLKENIFSRFGVPKAIISDGGAHFCNKPFEALLSKYGVKHKVATPYHPQTSGQVELANREIKNILMKVVNSNRKDWSIRLHDSLWAYRTAYKTILGMSPYRLVYGKACHLPVKKKYKT</sequence>
<dbReference type="Gene3D" id="3.40.50.300">
    <property type="entry name" value="P-loop containing nucleotide triphosphate hydrolases"/>
    <property type="match status" value="1"/>
</dbReference>
<evidence type="ECO:0000313" key="2">
    <source>
        <dbReference type="EMBL" id="CAN68026.1"/>
    </source>
</evidence>
<dbReference type="FunFam" id="3.40.50.300:FF:006148">
    <property type="entry name" value="Uncharacterized protein"/>
    <property type="match status" value="1"/>
</dbReference>
<dbReference type="Gene3D" id="3.30.420.10">
    <property type="entry name" value="Ribonuclease H-like superfamily/Ribonuclease H"/>
    <property type="match status" value="1"/>
</dbReference>
<reference evidence="2" key="1">
    <citation type="journal article" date="2007" name="PLoS ONE">
        <title>The first genome sequence of an elite grapevine cultivar (Pinot noir Vitis vinifera L.): coping with a highly heterozygous genome.</title>
        <authorList>
            <person name="Velasco R."/>
            <person name="Zharkikh A."/>
            <person name="Troggio M."/>
            <person name="Cartwright D.A."/>
            <person name="Cestaro A."/>
            <person name="Pruss D."/>
            <person name="Pindo M."/>
            <person name="FitzGerald L.M."/>
            <person name="Vezzulli S."/>
            <person name="Reid J."/>
            <person name="Malacarne G."/>
            <person name="Iliev D."/>
            <person name="Coppola G."/>
            <person name="Wardell B."/>
            <person name="Micheletti D."/>
            <person name="Macalma T."/>
            <person name="Facci M."/>
            <person name="Mitchell J.T."/>
            <person name="Perazzolli M."/>
            <person name="Eldredge G."/>
            <person name="Gatto P."/>
            <person name="Oyzerski R."/>
            <person name="Moretto M."/>
            <person name="Gutin N."/>
            <person name="Stefanini M."/>
            <person name="Chen Y."/>
            <person name="Segala C."/>
            <person name="Davenport C."/>
            <person name="Dematte L."/>
            <person name="Mraz A."/>
            <person name="Battilana J."/>
            <person name="Stormo K."/>
            <person name="Costa F."/>
            <person name="Tao Q."/>
            <person name="Si-Ammour A."/>
            <person name="Harkins T."/>
            <person name="Lackey A."/>
            <person name="Perbost C."/>
            <person name="Taillon B."/>
            <person name="Stella A."/>
            <person name="Solovyev V."/>
            <person name="Fawcett J.A."/>
            <person name="Sterck L."/>
            <person name="Vandepoele K."/>
            <person name="Grando S.M."/>
            <person name="Toppo S."/>
            <person name="Moser C."/>
            <person name="Lanchbury J."/>
            <person name="Bogden R."/>
            <person name="Skolnick M."/>
            <person name="Sgaramella V."/>
            <person name="Bhatnagar S.K."/>
            <person name="Fontana P."/>
            <person name="Gutin A."/>
            <person name="Van de Peer Y."/>
            <person name="Salamini F."/>
            <person name="Viola R."/>
        </authorList>
    </citation>
    <scope>NUCLEOTIDE SEQUENCE</scope>
</reference>
<dbReference type="PROSITE" id="PS50994">
    <property type="entry name" value="INTEGRASE"/>
    <property type="match status" value="1"/>
</dbReference>
<proteinExistence type="predicted"/>
<gene>
    <name evidence="2" type="ORF">VITISV_038297</name>
</gene>
<dbReference type="InterPro" id="IPR012337">
    <property type="entry name" value="RNaseH-like_sf"/>
</dbReference>
<dbReference type="Pfam" id="PF00665">
    <property type="entry name" value="rve"/>
    <property type="match status" value="1"/>
</dbReference>
<dbReference type="InterPro" id="IPR050951">
    <property type="entry name" value="Retrovirus_Pol_polyprotein"/>
</dbReference>
<accession>A5BKD4</accession>